<dbReference type="InterPro" id="IPR029098">
    <property type="entry name" value="Acetyltransf_C"/>
</dbReference>
<proteinExistence type="inferred from homology"/>
<dbReference type="KEGG" id="scor:J3U87_13965"/>
<dbReference type="InterPro" id="IPR037157">
    <property type="entry name" value="Acetyltransf_C_sf"/>
</dbReference>
<organism evidence="10 11">
    <name type="scientific">Sulfidibacter corallicola</name>
    <dbReference type="NCBI Taxonomy" id="2818388"/>
    <lineage>
        <taxon>Bacteria</taxon>
        <taxon>Pseudomonadati</taxon>
        <taxon>Acidobacteriota</taxon>
        <taxon>Holophagae</taxon>
        <taxon>Acanthopleuribacterales</taxon>
        <taxon>Acanthopleuribacteraceae</taxon>
        <taxon>Sulfidibacter</taxon>
    </lineage>
</organism>
<comment type="pathway">
    <text evidence="8">Glycolipid biosynthesis; lipid IV(A) biosynthesis; lipid IV(A) from (3R)-3-hydroxytetradecanoyl-[acyl-carrier-protein] and UDP-N-acetyl-alpha-D-glucosamine: step 1/6.</text>
</comment>
<sequence>MTKHKIHPTAIVGENVTIGEGSEIGPYCVIEDHVTIGPHTKLMNSLFVGRYTRIGAHNTFFPFSTIGAIPQDLKFGNEETWLEIGDHNVFREHVALHRGTAGGGGITKIGSHNLIMVSSHVAHDCHVGDHNILSHAATLAGHITVGDHATVGAYSGVHQHCRVGDYAFIGGYSVITQDALPYVKSVGNRAKAYGINNIGLERKGFTKEEVSNLKDAYRILFLRKLRLVDALERLDKEYADCPRVTYLVDFIKSSDRGVIRM</sequence>
<dbReference type="GO" id="GO:0005737">
    <property type="term" value="C:cytoplasm"/>
    <property type="evidence" value="ECO:0007669"/>
    <property type="project" value="UniProtKB-SubCell"/>
</dbReference>
<evidence type="ECO:0000256" key="3">
    <source>
        <dbReference type="ARBA" id="ARBA00022556"/>
    </source>
</evidence>
<dbReference type="PIRSF" id="PIRSF000456">
    <property type="entry name" value="UDP-GlcNAc_acltr"/>
    <property type="match status" value="1"/>
</dbReference>
<dbReference type="Pfam" id="PF00132">
    <property type="entry name" value="Hexapep"/>
    <property type="match status" value="1"/>
</dbReference>
<dbReference type="UniPathway" id="UPA00359">
    <property type="reaction ID" value="UER00477"/>
</dbReference>
<keyword evidence="2 8" id="KW-0444">Lipid biosynthesis</keyword>
<evidence type="ECO:0000256" key="5">
    <source>
        <dbReference type="ARBA" id="ARBA00022737"/>
    </source>
</evidence>
<dbReference type="InterPro" id="IPR010137">
    <property type="entry name" value="Lipid_A_LpxA"/>
</dbReference>
<feature type="domain" description="UDP N-acetylglucosamine O-acyltransferase C-terminal" evidence="9">
    <location>
        <begin position="178"/>
        <end position="259"/>
    </location>
</feature>
<evidence type="ECO:0000256" key="8">
    <source>
        <dbReference type="HAMAP-Rule" id="MF_00387"/>
    </source>
</evidence>
<evidence type="ECO:0000256" key="4">
    <source>
        <dbReference type="ARBA" id="ARBA00022679"/>
    </source>
</evidence>
<dbReference type="InterPro" id="IPR001451">
    <property type="entry name" value="Hexapep"/>
</dbReference>
<evidence type="ECO:0000313" key="10">
    <source>
        <dbReference type="EMBL" id="QTD53557.1"/>
    </source>
</evidence>
<dbReference type="NCBIfam" id="TIGR01852">
    <property type="entry name" value="lipid_A_lpxA"/>
    <property type="match status" value="1"/>
</dbReference>
<accession>A0A8A4TW23</accession>
<dbReference type="NCBIfam" id="NF003657">
    <property type="entry name" value="PRK05289.1"/>
    <property type="match status" value="1"/>
</dbReference>
<dbReference type="SUPFAM" id="SSF51161">
    <property type="entry name" value="Trimeric LpxA-like enzymes"/>
    <property type="match status" value="1"/>
</dbReference>
<dbReference type="CDD" id="cd03351">
    <property type="entry name" value="LbH_UDP-GlcNAc_AT"/>
    <property type="match status" value="1"/>
</dbReference>
<keyword evidence="3 8" id="KW-0441">Lipid A biosynthesis</keyword>
<dbReference type="RefSeq" id="WP_237383658.1">
    <property type="nucleotide sequence ID" value="NZ_CP071793.1"/>
</dbReference>
<evidence type="ECO:0000256" key="7">
    <source>
        <dbReference type="ARBA" id="ARBA00023315"/>
    </source>
</evidence>
<name>A0A8A4TW23_SULCO</name>
<dbReference type="PANTHER" id="PTHR43480:SF1">
    <property type="entry name" value="ACYL-[ACYL-CARRIER-PROTEIN]--UDP-N-ACETYLGLUCOSAMINE O-ACYLTRANSFERASE, MITOCHONDRIAL-RELATED"/>
    <property type="match status" value="1"/>
</dbReference>
<dbReference type="InterPro" id="IPR011004">
    <property type="entry name" value="Trimer_LpxA-like_sf"/>
</dbReference>
<evidence type="ECO:0000256" key="2">
    <source>
        <dbReference type="ARBA" id="ARBA00022516"/>
    </source>
</evidence>
<dbReference type="EC" id="2.3.1.129" evidence="8"/>
<evidence type="ECO:0000256" key="6">
    <source>
        <dbReference type="ARBA" id="ARBA00023098"/>
    </source>
</evidence>
<dbReference type="GO" id="GO:0016020">
    <property type="term" value="C:membrane"/>
    <property type="evidence" value="ECO:0007669"/>
    <property type="project" value="GOC"/>
</dbReference>
<dbReference type="Pfam" id="PF13720">
    <property type="entry name" value="Acetyltransf_11"/>
    <property type="match status" value="1"/>
</dbReference>
<evidence type="ECO:0000259" key="9">
    <source>
        <dbReference type="Pfam" id="PF13720"/>
    </source>
</evidence>
<dbReference type="PROSITE" id="PS00101">
    <property type="entry name" value="HEXAPEP_TRANSFERASES"/>
    <property type="match status" value="1"/>
</dbReference>
<dbReference type="Gene3D" id="2.160.10.10">
    <property type="entry name" value="Hexapeptide repeat proteins"/>
    <property type="match status" value="1"/>
</dbReference>
<dbReference type="Proteomes" id="UP000663929">
    <property type="component" value="Chromosome"/>
</dbReference>
<dbReference type="Gene3D" id="1.20.1180.10">
    <property type="entry name" value="Udp N-acetylglucosamine O-acyltransferase, C-terminal domain"/>
    <property type="match status" value="1"/>
</dbReference>
<dbReference type="PANTHER" id="PTHR43480">
    <property type="entry name" value="ACYL-[ACYL-CARRIER-PROTEIN]--UDP-N-ACETYLGLUCOSAMINE O-ACYLTRANSFERASE"/>
    <property type="match status" value="1"/>
</dbReference>
<keyword evidence="4 8" id="KW-0808">Transferase</keyword>
<keyword evidence="7 8" id="KW-0012">Acyltransferase</keyword>
<dbReference type="AlphaFoldDB" id="A0A8A4TW23"/>
<dbReference type="GO" id="GO:0008780">
    <property type="term" value="F:acyl-[acyl-carrier-protein]-UDP-N-acetylglucosamine O-acyltransferase activity"/>
    <property type="evidence" value="ECO:0007669"/>
    <property type="project" value="UniProtKB-UniRule"/>
</dbReference>
<dbReference type="InterPro" id="IPR018357">
    <property type="entry name" value="Hexapep_transf_CS"/>
</dbReference>
<comment type="similarity">
    <text evidence="8">Belongs to the transferase hexapeptide repeat family. LpxA subfamily.</text>
</comment>
<dbReference type="HAMAP" id="MF_00387">
    <property type="entry name" value="LpxA"/>
    <property type="match status" value="1"/>
</dbReference>
<comment type="function">
    <text evidence="8">Involved in the biosynthesis of lipid A, a phosphorylated glycolipid that anchors the lipopolysaccharide to the outer membrane of the cell.</text>
</comment>
<evidence type="ECO:0000256" key="1">
    <source>
        <dbReference type="ARBA" id="ARBA00022490"/>
    </source>
</evidence>
<keyword evidence="11" id="KW-1185">Reference proteome</keyword>
<dbReference type="GO" id="GO:0009245">
    <property type="term" value="P:lipid A biosynthetic process"/>
    <property type="evidence" value="ECO:0007669"/>
    <property type="project" value="UniProtKB-UniRule"/>
</dbReference>
<keyword evidence="5 8" id="KW-0677">Repeat</keyword>
<protein>
    <recommendedName>
        <fullName evidence="8">Acyl-[acyl-carrier-protein]--UDP-N-acetylglucosamine O-acyltransferase</fullName>
        <shortName evidence="8">UDP-N-acetylglucosamine acyltransferase</shortName>
        <ecNumber evidence="8">2.3.1.129</ecNumber>
    </recommendedName>
</protein>
<keyword evidence="1 8" id="KW-0963">Cytoplasm</keyword>
<gene>
    <name evidence="8 10" type="primary">lpxA</name>
    <name evidence="10" type="ORF">J3U87_13965</name>
</gene>
<reference evidence="10" key="1">
    <citation type="submission" date="2021-03" db="EMBL/GenBank/DDBJ databases">
        <title>Acanthopleuribacteraceae sp. M133.</title>
        <authorList>
            <person name="Wang G."/>
        </authorList>
    </citation>
    <scope>NUCLEOTIDE SEQUENCE</scope>
    <source>
        <strain evidence="10">M133</strain>
    </source>
</reference>
<comment type="catalytic activity">
    <reaction evidence="8">
        <text>a (3R)-hydroxyacyl-[ACP] + UDP-N-acetyl-alpha-D-glucosamine = a UDP-3-O-[(3R)-3-hydroxyacyl]-N-acetyl-alpha-D-glucosamine + holo-[ACP]</text>
        <dbReference type="Rhea" id="RHEA:67812"/>
        <dbReference type="Rhea" id="RHEA-COMP:9685"/>
        <dbReference type="Rhea" id="RHEA-COMP:9945"/>
        <dbReference type="ChEBI" id="CHEBI:57705"/>
        <dbReference type="ChEBI" id="CHEBI:64479"/>
        <dbReference type="ChEBI" id="CHEBI:78827"/>
        <dbReference type="ChEBI" id="CHEBI:173225"/>
        <dbReference type="EC" id="2.3.1.129"/>
    </reaction>
</comment>
<comment type="subunit">
    <text evidence="8">Homotrimer.</text>
</comment>
<keyword evidence="6 8" id="KW-0443">Lipid metabolism</keyword>
<evidence type="ECO:0000313" key="11">
    <source>
        <dbReference type="Proteomes" id="UP000663929"/>
    </source>
</evidence>
<dbReference type="EMBL" id="CP071793">
    <property type="protein sequence ID" value="QTD53557.1"/>
    <property type="molecule type" value="Genomic_DNA"/>
</dbReference>
<comment type="subcellular location">
    <subcellularLocation>
        <location evidence="8">Cytoplasm</location>
    </subcellularLocation>
</comment>